<feature type="non-terminal residue" evidence="1">
    <location>
        <position position="1"/>
    </location>
</feature>
<proteinExistence type="predicted"/>
<sequence>KKNQSDRSRKFIDASIIQLPKDLEEKEYHQQCYEQLTILSGKRKFEENYGSNEDLLDST</sequence>
<comment type="caution">
    <text evidence="1">The sequence shown here is derived from an EMBL/GenBank/DDBJ whole genome shotgun (WGS) entry which is preliminary data.</text>
</comment>
<reference evidence="1 2" key="1">
    <citation type="journal article" date="2021" name="BMC Biol.">
        <title>Horizontally acquired antibacterial genes associated with adaptive radiation of ladybird beetles.</title>
        <authorList>
            <person name="Li H.S."/>
            <person name="Tang X.F."/>
            <person name="Huang Y.H."/>
            <person name="Xu Z.Y."/>
            <person name="Chen M.L."/>
            <person name="Du X.Y."/>
            <person name="Qiu B.Y."/>
            <person name="Chen P.T."/>
            <person name="Zhang W."/>
            <person name="Slipinski A."/>
            <person name="Escalona H.E."/>
            <person name="Waterhouse R.M."/>
            <person name="Zwick A."/>
            <person name="Pang H."/>
        </authorList>
    </citation>
    <scope>NUCLEOTIDE SEQUENCE [LARGE SCALE GENOMIC DNA]</scope>
    <source>
        <strain evidence="1">SYSU2018</strain>
    </source>
</reference>
<organism evidence="1 2">
    <name type="scientific">Cryptolaemus montrouzieri</name>
    <dbReference type="NCBI Taxonomy" id="559131"/>
    <lineage>
        <taxon>Eukaryota</taxon>
        <taxon>Metazoa</taxon>
        <taxon>Ecdysozoa</taxon>
        <taxon>Arthropoda</taxon>
        <taxon>Hexapoda</taxon>
        <taxon>Insecta</taxon>
        <taxon>Pterygota</taxon>
        <taxon>Neoptera</taxon>
        <taxon>Endopterygota</taxon>
        <taxon>Coleoptera</taxon>
        <taxon>Polyphaga</taxon>
        <taxon>Cucujiformia</taxon>
        <taxon>Coccinelloidea</taxon>
        <taxon>Coccinellidae</taxon>
        <taxon>Scymninae</taxon>
        <taxon>Scymnini</taxon>
        <taxon>Cryptolaemus</taxon>
    </lineage>
</organism>
<dbReference type="Proteomes" id="UP001516400">
    <property type="component" value="Unassembled WGS sequence"/>
</dbReference>
<feature type="non-terminal residue" evidence="1">
    <location>
        <position position="59"/>
    </location>
</feature>
<keyword evidence="2" id="KW-1185">Reference proteome</keyword>
<protein>
    <submittedName>
        <fullName evidence="1">Uncharacterized protein</fullName>
    </submittedName>
</protein>
<dbReference type="EMBL" id="JABFTP020000062">
    <property type="protein sequence ID" value="KAL3273649.1"/>
    <property type="molecule type" value="Genomic_DNA"/>
</dbReference>
<dbReference type="AlphaFoldDB" id="A0ABD2N5T1"/>
<evidence type="ECO:0000313" key="1">
    <source>
        <dbReference type="EMBL" id="KAL3273649.1"/>
    </source>
</evidence>
<gene>
    <name evidence="1" type="ORF">HHI36_015079</name>
</gene>
<accession>A0ABD2N5T1</accession>
<name>A0ABD2N5T1_9CUCU</name>
<evidence type="ECO:0000313" key="2">
    <source>
        <dbReference type="Proteomes" id="UP001516400"/>
    </source>
</evidence>